<dbReference type="SUPFAM" id="SSF51206">
    <property type="entry name" value="cAMP-binding domain-like"/>
    <property type="match status" value="1"/>
</dbReference>
<dbReference type="Pfam" id="PF00069">
    <property type="entry name" value="Pkinase"/>
    <property type="match status" value="1"/>
</dbReference>
<dbReference type="Gene3D" id="2.60.120.10">
    <property type="entry name" value="Jelly Rolls"/>
    <property type="match status" value="1"/>
</dbReference>
<dbReference type="Gene3D" id="1.10.510.10">
    <property type="entry name" value="Transferase(Phosphotransferase) domain 1"/>
    <property type="match status" value="1"/>
</dbReference>
<dbReference type="InterPro" id="IPR014710">
    <property type="entry name" value="RmlC-like_jellyroll"/>
</dbReference>
<comment type="caution">
    <text evidence="7">The sequence shown here is derived from an EMBL/GenBank/DDBJ whole genome shotgun (WGS) entry which is preliminary data.</text>
</comment>
<accession>A0A2P6TI70</accession>
<evidence type="ECO:0000313" key="8">
    <source>
        <dbReference type="Proteomes" id="UP000239899"/>
    </source>
</evidence>
<feature type="compositionally biased region" description="Polar residues" evidence="4">
    <location>
        <begin position="38"/>
        <end position="48"/>
    </location>
</feature>
<feature type="region of interest" description="Disordered" evidence="4">
    <location>
        <begin position="1"/>
        <end position="81"/>
    </location>
</feature>
<keyword evidence="7" id="KW-0418">Kinase</keyword>
<feature type="compositionally biased region" description="Low complexity" evidence="4">
    <location>
        <begin position="520"/>
        <end position="538"/>
    </location>
</feature>
<dbReference type="AlphaFoldDB" id="A0A2P6TI70"/>
<dbReference type="PROSITE" id="PS50042">
    <property type="entry name" value="CNMP_BINDING_3"/>
    <property type="match status" value="1"/>
</dbReference>
<organism evidence="7 8">
    <name type="scientific">Chlorella sorokiniana</name>
    <name type="common">Freshwater green alga</name>
    <dbReference type="NCBI Taxonomy" id="3076"/>
    <lineage>
        <taxon>Eukaryota</taxon>
        <taxon>Viridiplantae</taxon>
        <taxon>Chlorophyta</taxon>
        <taxon>core chlorophytes</taxon>
        <taxon>Trebouxiophyceae</taxon>
        <taxon>Chlorellales</taxon>
        <taxon>Chlorellaceae</taxon>
        <taxon>Chlorella clade</taxon>
        <taxon>Chlorella</taxon>
    </lineage>
</organism>
<dbReference type="InterPro" id="IPR011009">
    <property type="entry name" value="Kinase-like_dom_sf"/>
</dbReference>
<feature type="region of interest" description="Disordered" evidence="4">
    <location>
        <begin position="520"/>
        <end position="546"/>
    </location>
</feature>
<evidence type="ECO:0000259" key="5">
    <source>
        <dbReference type="PROSITE" id="PS50011"/>
    </source>
</evidence>
<evidence type="ECO:0000313" key="7">
    <source>
        <dbReference type="EMBL" id="PRW33969.1"/>
    </source>
</evidence>
<dbReference type="SUPFAM" id="SSF56112">
    <property type="entry name" value="Protein kinase-like (PK-like)"/>
    <property type="match status" value="1"/>
</dbReference>
<dbReference type="GO" id="GO:0005737">
    <property type="term" value="C:cytoplasm"/>
    <property type="evidence" value="ECO:0007669"/>
    <property type="project" value="TreeGrafter"/>
</dbReference>
<dbReference type="PANTHER" id="PTHR24346:SF77">
    <property type="entry name" value="SERINE THREONINE PROTEIN KINASE"/>
    <property type="match status" value="1"/>
</dbReference>
<dbReference type="PROSITE" id="PS00107">
    <property type="entry name" value="PROTEIN_KINASE_ATP"/>
    <property type="match status" value="1"/>
</dbReference>
<feature type="compositionally biased region" description="Low complexity" evidence="4">
    <location>
        <begin position="55"/>
        <end position="74"/>
    </location>
</feature>
<evidence type="ECO:0000256" key="2">
    <source>
        <dbReference type="ARBA" id="ARBA00022840"/>
    </source>
</evidence>
<dbReference type="GO" id="GO:0005524">
    <property type="term" value="F:ATP binding"/>
    <property type="evidence" value="ECO:0007669"/>
    <property type="project" value="UniProtKB-UniRule"/>
</dbReference>
<dbReference type="GO" id="GO:0004674">
    <property type="term" value="F:protein serine/threonine kinase activity"/>
    <property type="evidence" value="ECO:0007669"/>
    <property type="project" value="TreeGrafter"/>
</dbReference>
<evidence type="ECO:0000256" key="1">
    <source>
        <dbReference type="ARBA" id="ARBA00022741"/>
    </source>
</evidence>
<gene>
    <name evidence="7" type="ORF">C2E21_7251</name>
</gene>
<dbReference type="InterPro" id="IPR000595">
    <property type="entry name" value="cNMP-bd_dom"/>
</dbReference>
<dbReference type="InterPro" id="IPR017441">
    <property type="entry name" value="Protein_kinase_ATP_BS"/>
</dbReference>
<dbReference type="SMART" id="SM00220">
    <property type="entry name" value="S_TKc"/>
    <property type="match status" value="1"/>
</dbReference>
<dbReference type="GO" id="GO:0035556">
    <property type="term" value="P:intracellular signal transduction"/>
    <property type="evidence" value="ECO:0007669"/>
    <property type="project" value="TreeGrafter"/>
</dbReference>
<dbReference type="EMBL" id="LHPG02000015">
    <property type="protein sequence ID" value="PRW33969.1"/>
    <property type="molecule type" value="Genomic_DNA"/>
</dbReference>
<feature type="domain" description="Cyclic nucleotide-binding" evidence="6">
    <location>
        <begin position="559"/>
        <end position="595"/>
    </location>
</feature>
<feature type="domain" description="Protein kinase" evidence="5">
    <location>
        <begin position="165"/>
        <end position="444"/>
    </location>
</feature>
<name>A0A2P6TI70_CHLSO</name>
<dbReference type="Proteomes" id="UP000239899">
    <property type="component" value="Unassembled WGS sequence"/>
</dbReference>
<dbReference type="InterPro" id="IPR000719">
    <property type="entry name" value="Prot_kinase_dom"/>
</dbReference>
<dbReference type="STRING" id="3076.A0A2P6TI70"/>
<dbReference type="PROSITE" id="PS50011">
    <property type="entry name" value="PROTEIN_KINASE_DOM"/>
    <property type="match status" value="1"/>
</dbReference>
<dbReference type="OrthoDB" id="8693905at2759"/>
<protein>
    <submittedName>
        <fullName evidence="7">Calcium calmodulin dependent kinase kinase 1</fullName>
    </submittedName>
</protein>
<keyword evidence="7" id="KW-0808">Transferase</keyword>
<evidence type="ECO:0000256" key="4">
    <source>
        <dbReference type="SAM" id="MobiDB-lite"/>
    </source>
</evidence>
<feature type="binding site" evidence="3">
    <location>
        <position position="198"/>
    </location>
    <ligand>
        <name>ATP</name>
        <dbReference type="ChEBI" id="CHEBI:30616"/>
    </ligand>
</feature>
<keyword evidence="2 3" id="KW-0067">ATP-binding</keyword>
<dbReference type="CDD" id="cd00038">
    <property type="entry name" value="CAP_ED"/>
    <property type="match status" value="1"/>
</dbReference>
<dbReference type="PANTHER" id="PTHR24346">
    <property type="entry name" value="MAP/MICROTUBULE AFFINITY-REGULATING KINASE"/>
    <property type="match status" value="1"/>
</dbReference>
<proteinExistence type="predicted"/>
<evidence type="ECO:0000259" key="6">
    <source>
        <dbReference type="PROSITE" id="PS50042"/>
    </source>
</evidence>
<sequence length="759" mass="80969">MGCAGSKAGAAAEGYSQAERRQRALGAESSKARPRPQPASNGTQSQRALSAGGCSSAVPSPVPPHHLSSAGSSDSDSDAGSDWDQFSWRLHNGRGAASVATSTGVLSPRDTVGSVTLSMGSATSQLRLRQDSLFGISLTPRLEPVKDSGRLRLCKLSGVTFVNQYMVVKYLGRGSSGRVFLCMNIDDRRLYAVKIVKKDQAASHKAARSGAAHQRCSRRDPLEDLRCEIAVMRRALHPNIVALREVVDDSTTNKMLLVMDYLEGGPVMTREGLERGHRVPEDVARLYFRDMCRALDYLHCRQRVVHGDLKPENALMGANGRIALSDFGCSKVMAGEGEEEGLFDRCNGTPAFLAPEMMKPHARYRGRPADVYALGGCLYSFVLGRIPFKADTVLELFEVVQSQPVTFPPDVPASDMLKNLLLRMLEKDPAQRLTLSQVMSHPWVTAGGSLGPLQPSGRQPGGSMAAKRELASAFNGASGTVGSLVADAAADAAAVVAMNGAAAVGPAAAGARQQPLAALQLQQQQGQQQGQQAQQPQPEVEEADAEQEALLRASLEGLVTGDLQVHTFAAGEPLMRRGQPGAHLLYILEGECEVVYRTAPAPEAPPTPAQPVSQALPIGSPAAAEVAQAQQQQQGEVVGEELPPTLLEAATRAQELLTSLRRGGPRDFLVAVRGPGDFVGETEVLGGSQSRRVASVVAASPSVRAAIIPYQTAKAYLARHPLAKQQLAQLMWLRQSEDLVLEALARLALLGEDLLRMLR</sequence>
<keyword evidence="8" id="KW-1185">Reference proteome</keyword>
<dbReference type="InterPro" id="IPR018490">
    <property type="entry name" value="cNMP-bd_dom_sf"/>
</dbReference>
<reference evidence="7 8" key="1">
    <citation type="journal article" date="2018" name="Plant J.">
        <title>Genome sequences of Chlorella sorokiniana UTEX 1602 and Micractinium conductrix SAG 241.80: implications to maltose excretion by a green alga.</title>
        <authorList>
            <person name="Arriola M.B."/>
            <person name="Velmurugan N."/>
            <person name="Zhang Y."/>
            <person name="Plunkett M.H."/>
            <person name="Hondzo H."/>
            <person name="Barney B.M."/>
        </authorList>
    </citation>
    <scope>NUCLEOTIDE SEQUENCE [LARGE SCALE GENOMIC DNA]</scope>
    <source>
        <strain evidence="8">UTEX 1602</strain>
    </source>
</reference>
<keyword evidence="1 3" id="KW-0547">Nucleotide-binding</keyword>
<evidence type="ECO:0000256" key="3">
    <source>
        <dbReference type="PROSITE-ProRule" id="PRU10141"/>
    </source>
</evidence>
<dbReference type="CDD" id="cd14008">
    <property type="entry name" value="STKc_LKB1_CaMKK"/>
    <property type="match status" value="1"/>
</dbReference>